<dbReference type="InterPro" id="IPR001611">
    <property type="entry name" value="Leu-rich_rpt"/>
</dbReference>
<accession>A0A7J6APJ6</accession>
<dbReference type="Proteomes" id="UP000593565">
    <property type="component" value="Unassembled WGS sequence"/>
</dbReference>
<organism evidence="3 4">
    <name type="scientific">Ameiurus melas</name>
    <name type="common">Black bullhead</name>
    <name type="synonym">Silurus melas</name>
    <dbReference type="NCBI Taxonomy" id="219545"/>
    <lineage>
        <taxon>Eukaryota</taxon>
        <taxon>Metazoa</taxon>
        <taxon>Chordata</taxon>
        <taxon>Craniata</taxon>
        <taxon>Vertebrata</taxon>
        <taxon>Euteleostomi</taxon>
        <taxon>Actinopterygii</taxon>
        <taxon>Neopterygii</taxon>
        <taxon>Teleostei</taxon>
        <taxon>Ostariophysi</taxon>
        <taxon>Siluriformes</taxon>
        <taxon>Ictaluridae</taxon>
        <taxon>Ameiurus</taxon>
    </lineage>
</organism>
<dbReference type="Pfam" id="PF13855">
    <property type="entry name" value="LRR_8"/>
    <property type="match status" value="1"/>
</dbReference>
<dbReference type="AlphaFoldDB" id="A0A7J6APJ6"/>
<protein>
    <recommendedName>
        <fullName evidence="5">Leucine-rich repeat-containing protein 20</fullName>
    </recommendedName>
</protein>
<dbReference type="PANTHER" id="PTHR48051">
    <property type="match status" value="1"/>
</dbReference>
<dbReference type="InterPro" id="IPR050216">
    <property type="entry name" value="LRR_domain-containing"/>
</dbReference>
<dbReference type="InterPro" id="IPR003591">
    <property type="entry name" value="Leu-rich_rpt_typical-subtyp"/>
</dbReference>
<dbReference type="SUPFAM" id="SSF52058">
    <property type="entry name" value="L domain-like"/>
    <property type="match status" value="1"/>
</dbReference>
<keyword evidence="2" id="KW-0677">Repeat</keyword>
<dbReference type="GO" id="GO:0005737">
    <property type="term" value="C:cytoplasm"/>
    <property type="evidence" value="ECO:0007669"/>
    <property type="project" value="TreeGrafter"/>
</dbReference>
<evidence type="ECO:0008006" key="5">
    <source>
        <dbReference type="Google" id="ProtNLM"/>
    </source>
</evidence>
<name>A0A7J6APJ6_AMEME</name>
<dbReference type="PANTHER" id="PTHR48051:SF1">
    <property type="entry name" value="RAS SUPPRESSOR PROTEIN 1"/>
    <property type="match status" value="1"/>
</dbReference>
<keyword evidence="4" id="KW-1185">Reference proteome</keyword>
<proteinExistence type="predicted"/>
<keyword evidence="1" id="KW-0433">Leucine-rich repeat</keyword>
<reference evidence="3 4" key="1">
    <citation type="submission" date="2020-02" db="EMBL/GenBank/DDBJ databases">
        <title>A chromosome-scale genome assembly of the black bullhead catfish (Ameiurus melas).</title>
        <authorList>
            <person name="Wen M."/>
            <person name="Zham M."/>
            <person name="Cabau C."/>
            <person name="Klopp C."/>
            <person name="Donnadieu C."/>
            <person name="Roques C."/>
            <person name="Bouchez O."/>
            <person name="Lampietro C."/>
            <person name="Jouanno E."/>
            <person name="Herpin A."/>
            <person name="Louis A."/>
            <person name="Berthelot C."/>
            <person name="Parey E."/>
            <person name="Roest-Crollius H."/>
            <person name="Braasch I."/>
            <person name="Postlethwait J."/>
            <person name="Robinson-Rechavi M."/>
            <person name="Echchiki A."/>
            <person name="Begum T."/>
            <person name="Montfort J."/>
            <person name="Schartl M."/>
            <person name="Bobe J."/>
            <person name="Guiguen Y."/>
        </authorList>
    </citation>
    <scope>NUCLEOTIDE SEQUENCE [LARGE SCALE GENOMIC DNA]</scope>
    <source>
        <strain evidence="3">M_S1</strain>
        <tissue evidence="3">Blood</tissue>
    </source>
</reference>
<dbReference type="EMBL" id="JAAGNN010000009">
    <property type="protein sequence ID" value="KAF4084690.1"/>
    <property type="molecule type" value="Genomic_DNA"/>
</dbReference>
<comment type="caution">
    <text evidence="3">The sequence shown here is derived from an EMBL/GenBank/DDBJ whole genome shotgun (WGS) entry which is preliminary data.</text>
</comment>
<gene>
    <name evidence="3" type="ORF">AMELA_G00108860</name>
</gene>
<dbReference type="PROSITE" id="PS51450">
    <property type="entry name" value="LRR"/>
    <property type="match status" value="1"/>
</dbReference>
<dbReference type="SMART" id="SM00369">
    <property type="entry name" value="LRR_TYP"/>
    <property type="match status" value="3"/>
</dbReference>
<evidence type="ECO:0000313" key="3">
    <source>
        <dbReference type="EMBL" id="KAF4084690.1"/>
    </source>
</evidence>
<dbReference type="Gene3D" id="3.80.10.10">
    <property type="entry name" value="Ribonuclease Inhibitor"/>
    <property type="match status" value="1"/>
</dbReference>
<dbReference type="InterPro" id="IPR032675">
    <property type="entry name" value="LRR_dom_sf"/>
</dbReference>
<evidence type="ECO:0000313" key="4">
    <source>
        <dbReference type="Proteomes" id="UP000593565"/>
    </source>
</evidence>
<evidence type="ECO:0000256" key="1">
    <source>
        <dbReference type="ARBA" id="ARBA00022614"/>
    </source>
</evidence>
<sequence length="196" mass="22116">MFELTDYRDTSDLNQINRDARSSDSSGWHRMGEAVANVARRINATMEDGLDTLDLSDCKLIGFPDGVLKMIRSYADKIHKITLANNKLKYLSGKFFTMFTELRELDLQGNTLTKLPDAIGEMQHLIIIDLSNNNFSVFPEQLTNIQTLQNINMSGNQISDVPWERVCVMSSLNVVDLRSNPLTSSPHTSQNFTLLT</sequence>
<evidence type="ECO:0000256" key="2">
    <source>
        <dbReference type="ARBA" id="ARBA00022737"/>
    </source>
</evidence>